<dbReference type="Proteomes" id="UP000018296">
    <property type="component" value="Unassembled WGS sequence"/>
</dbReference>
<dbReference type="EMBL" id="AWTC01000013">
    <property type="protein sequence ID" value="EST11289.1"/>
    <property type="molecule type" value="Genomic_DNA"/>
</dbReference>
<proteinExistence type="predicted"/>
<dbReference type="Pfam" id="PF06338">
    <property type="entry name" value="ComK"/>
    <property type="match status" value="1"/>
</dbReference>
<comment type="caution">
    <text evidence="1">The sequence shown here is derived from an EMBL/GenBank/DDBJ whole genome shotgun (WGS) entry which is preliminary data.</text>
</comment>
<gene>
    <name evidence="1" type="ORF">P343_13025</name>
</gene>
<accession>V6J3K6</accession>
<name>V6J3K6_9BACL</name>
<dbReference type="eggNOG" id="COG4903">
    <property type="taxonomic scope" value="Bacteria"/>
</dbReference>
<evidence type="ECO:0008006" key="3">
    <source>
        <dbReference type="Google" id="ProtNLM"/>
    </source>
</evidence>
<dbReference type="GO" id="GO:0030420">
    <property type="term" value="P:establishment of competence for transformation"/>
    <property type="evidence" value="ECO:0007669"/>
    <property type="project" value="InterPro"/>
</dbReference>
<dbReference type="OrthoDB" id="2417337at2"/>
<dbReference type="AlphaFoldDB" id="V6J3K6"/>
<dbReference type="RefSeq" id="WP_023510844.1">
    <property type="nucleotide sequence ID" value="NZ_AWTC01000013.1"/>
</dbReference>
<dbReference type="PATRIC" id="fig|1395513.3.peg.2642"/>
<protein>
    <recommendedName>
        <fullName evidence="3">Competence protein</fullName>
    </recommendedName>
</protein>
<dbReference type="STRING" id="1395513.P343_13025"/>
<organism evidence="1 2">
    <name type="scientific">Sporolactobacillus laevolacticus DSM 442</name>
    <dbReference type="NCBI Taxonomy" id="1395513"/>
    <lineage>
        <taxon>Bacteria</taxon>
        <taxon>Bacillati</taxon>
        <taxon>Bacillota</taxon>
        <taxon>Bacilli</taxon>
        <taxon>Bacillales</taxon>
        <taxon>Sporolactobacillaceae</taxon>
        <taxon>Sporolactobacillus</taxon>
    </lineage>
</organism>
<evidence type="ECO:0000313" key="1">
    <source>
        <dbReference type="EMBL" id="EST11289.1"/>
    </source>
</evidence>
<dbReference type="InterPro" id="IPR010461">
    <property type="entry name" value="ComK"/>
</dbReference>
<reference evidence="1 2" key="1">
    <citation type="journal article" date="2013" name="Genome Announc.">
        <title>Genome Sequence of Sporolactobacillus laevolacticus DSM442, an Efficient Polymer-Grade D-Lactate Producer from Agricultural Waste Cottonseed as a Nitrogen Source.</title>
        <authorList>
            <person name="Wang H."/>
            <person name="Wang L."/>
            <person name="Ju J."/>
            <person name="Yu B."/>
            <person name="Ma Y."/>
        </authorList>
    </citation>
    <scope>NUCLEOTIDE SEQUENCE [LARGE SCALE GENOMIC DNA]</scope>
    <source>
        <strain evidence="1 2">DSM 442</strain>
    </source>
</reference>
<evidence type="ECO:0000313" key="2">
    <source>
        <dbReference type="Proteomes" id="UP000018296"/>
    </source>
</evidence>
<keyword evidence="2" id="KW-1185">Reference proteome</keyword>
<sequence length="195" mass="22663">MELLQNYIIRPVTMALLPYEFADGTLGTMVIEESGELYVKQMPKKIIDESCGYYGSTYHGRKKGAMAMGYKSMPPICVCSELGIFFLPSMTEKSENCVWLAHSHIRQWMESGKKSDTVYVYLTHKQKIELPMSLRPFSGRVMKATQYRYQLRERISPYQMLDTDIPRKKKEPRKIIFNERGTFFIQPDAFEDAEA</sequence>